<feature type="domain" description="Cupin type-2" evidence="2">
    <location>
        <begin position="58"/>
        <end position="127"/>
    </location>
</feature>
<dbReference type="RefSeq" id="WP_109731443.1">
    <property type="nucleotide sequence ID" value="NZ_BAAACK010000011.1"/>
</dbReference>
<name>A0A2Y9BGT8_9FIRM</name>
<gene>
    <name evidence="3" type="ORF">A8806_10744</name>
</gene>
<dbReference type="OrthoDB" id="34624at2"/>
<dbReference type="InterPro" id="IPR011051">
    <property type="entry name" value="RmlC_Cupin_sf"/>
</dbReference>
<sequence length="156" mass="17614">MANAPDWVCKYPFKKEEKRPCVMKQSELMQFLYTEEAPETSDLNWLIVSTDSVTVGEYQLAPGSHFAPADIHPGDEIYYVLKGQVTMFQPESGQVVEVNQGEGILMPKGCPHIGYNFGEKEAFMLYVIAPKAWDDSNGIPLEYTGAMKLYKHEERG</sequence>
<dbReference type="AlphaFoldDB" id="A0A2Y9BGT8"/>
<evidence type="ECO:0000313" key="4">
    <source>
        <dbReference type="Proteomes" id="UP000245845"/>
    </source>
</evidence>
<reference evidence="3 4" key="1">
    <citation type="submission" date="2018-05" db="EMBL/GenBank/DDBJ databases">
        <title>The Hungate 1000. A catalogue of reference genomes from the rumen microbiome.</title>
        <authorList>
            <person name="Kelly W."/>
        </authorList>
    </citation>
    <scope>NUCLEOTIDE SEQUENCE [LARGE SCALE GENOMIC DNA]</scope>
    <source>
        <strain evidence="3 4">NLAE-zl-C242</strain>
    </source>
</reference>
<dbReference type="InterPro" id="IPR051610">
    <property type="entry name" value="GPI/OXD"/>
</dbReference>
<dbReference type="Gene3D" id="2.60.120.10">
    <property type="entry name" value="Jelly Rolls"/>
    <property type="match status" value="1"/>
</dbReference>
<accession>A0A2Y9BGT8</accession>
<keyword evidence="4" id="KW-1185">Reference proteome</keyword>
<dbReference type="EMBL" id="QGDL01000007">
    <property type="protein sequence ID" value="PWJ28896.1"/>
    <property type="molecule type" value="Genomic_DNA"/>
</dbReference>
<dbReference type="SUPFAM" id="SSF51182">
    <property type="entry name" value="RmlC-like cupins"/>
    <property type="match status" value="1"/>
</dbReference>
<keyword evidence="1" id="KW-0479">Metal-binding</keyword>
<proteinExistence type="predicted"/>
<dbReference type="InterPro" id="IPR013096">
    <property type="entry name" value="Cupin_2"/>
</dbReference>
<dbReference type="CDD" id="cd02208">
    <property type="entry name" value="cupin_RmlC-like"/>
    <property type="match status" value="1"/>
</dbReference>
<organism evidence="3 4">
    <name type="scientific">Faecalicatena orotica</name>
    <dbReference type="NCBI Taxonomy" id="1544"/>
    <lineage>
        <taxon>Bacteria</taxon>
        <taxon>Bacillati</taxon>
        <taxon>Bacillota</taxon>
        <taxon>Clostridia</taxon>
        <taxon>Lachnospirales</taxon>
        <taxon>Lachnospiraceae</taxon>
        <taxon>Faecalicatena</taxon>
    </lineage>
</organism>
<evidence type="ECO:0000259" key="2">
    <source>
        <dbReference type="Pfam" id="PF07883"/>
    </source>
</evidence>
<evidence type="ECO:0000256" key="1">
    <source>
        <dbReference type="ARBA" id="ARBA00022723"/>
    </source>
</evidence>
<comment type="caution">
    <text evidence="3">The sequence shown here is derived from an EMBL/GenBank/DDBJ whole genome shotgun (WGS) entry which is preliminary data.</text>
</comment>
<evidence type="ECO:0000313" key="3">
    <source>
        <dbReference type="EMBL" id="PWJ28896.1"/>
    </source>
</evidence>
<dbReference type="InterPro" id="IPR014710">
    <property type="entry name" value="RmlC-like_jellyroll"/>
</dbReference>
<dbReference type="Pfam" id="PF07883">
    <property type="entry name" value="Cupin_2"/>
    <property type="match status" value="1"/>
</dbReference>
<dbReference type="GO" id="GO:0046872">
    <property type="term" value="F:metal ion binding"/>
    <property type="evidence" value="ECO:0007669"/>
    <property type="project" value="UniProtKB-KW"/>
</dbReference>
<dbReference type="PANTHER" id="PTHR35848">
    <property type="entry name" value="OXALATE-BINDING PROTEIN"/>
    <property type="match status" value="1"/>
</dbReference>
<dbReference type="Proteomes" id="UP000245845">
    <property type="component" value="Unassembled WGS sequence"/>
</dbReference>
<protein>
    <submittedName>
        <fullName evidence="3">Cupin domain-containing protein</fullName>
    </submittedName>
</protein>